<gene>
    <name evidence="1" type="ORF">G4223_02565</name>
</gene>
<dbReference type="AlphaFoldDB" id="A0A7C9QS70"/>
<keyword evidence="2" id="KW-1185">Reference proteome</keyword>
<sequence>MATMHSLLWLPVIDTAKQSGIWSRDLQGRRAIHPTIYAALENGGRLVIEPTRVLSSDRDLQWVAGPDALHVRCDRWRLGRVPDSAAIGIMDCIRRLALEHLPCRVRPDAAGDMGKWIEVGIEVQIVGGQK</sequence>
<dbReference type="Proteomes" id="UP000480684">
    <property type="component" value="Unassembled WGS sequence"/>
</dbReference>
<dbReference type="EMBL" id="JAAIYP010000008">
    <property type="protein sequence ID" value="NFV78997.1"/>
    <property type="molecule type" value="Genomic_DNA"/>
</dbReference>
<accession>A0A7C9QS70</accession>
<evidence type="ECO:0000313" key="1">
    <source>
        <dbReference type="EMBL" id="NFV78997.1"/>
    </source>
</evidence>
<comment type="caution">
    <text evidence="1">The sequence shown here is derived from an EMBL/GenBank/DDBJ whole genome shotgun (WGS) entry which is preliminary data.</text>
</comment>
<reference evidence="1 2" key="1">
    <citation type="submission" date="2020-02" db="EMBL/GenBank/DDBJ databases">
        <authorList>
            <person name="Dziuba M."/>
            <person name="Kuznetsov B."/>
            <person name="Mardanov A."/>
            <person name="Ravin N."/>
            <person name="Grouzdev D."/>
        </authorList>
    </citation>
    <scope>NUCLEOTIDE SEQUENCE [LARGE SCALE GENOMIC DNA]</scope>
    <source>
        <strain evidence="1 2">SpK</strain>
    </source>
</reference>
<proteinExistence type="predicted"/>
<protein>
    <submittedName>
        <fullName evidence="1">Uncharacterized protein</fullName>
    </submittedName>
</protein>
<organism evidence="1 2">
    <name type="scientific">Magnetospirillum aberrantis SpK</name>
    <dbReference type="NCBI Taxonomy" id="908842"/>
    <lineage>
        <taxon>Bacteria</taxon>
        <taxon>Pseudomonadati</taxon>
        <taxon>Pseudomonadota</taxon>
        <taxon>Alphaproteobacteria</taxon>
        <taxon>Rhodospirillales</taxon>
        <taxon>Rhodospirillaceae</taxon>
        <taxon>Magnetospirillum</taxon>
    </lineage>
</organism>
<evidence type="ECO:0000313" key="2">
    <source>
        <dbReference type="Proteomes" id="UP000480684"/>
    </source>
</evidence>
<dbReference type="RefSeq" id="WP_163674588.1">
    <property type="nucleotide sequence ID" value="NZ_JAAIYP010000008.1"/>
</dbReference>
<name>A0A7C9QS70_9PROT</name>